<keyword evidence="1" id="KW-0472">Membrane</keyword>
<accession>A0A117EEJ1</accession>
<reference evidence="2 3" key="2">
    <citation type="journal article" date="2016" name="Genome Announc.">
        <title>Draft Genome Sequences of Streptomyces scabiei S58, Streptomyces turgidiscabies T45, and Streptomyces acidiscabies a10, the Pathogens of Potato Common Scab, Isolated in Japan.</title>
        <authorList>
            <person name="Tomihama T."/>
            <person name="Nishi Y."/>
            <person name="Sakai M."/>
            <person name="Ikenaga M."/>
            <person name="Okubo T."/>
            <person name="Ikeda S."/>
        </authorList>
    </citation>
    <scope>NUCLEOTIDE SEQUENCE [LARGE SCALE GENOMIC DNA]</scope>
    <source>
        <strain evidence="2 3">S58</strain>
    </source>
</reference>
<name>A0A117EEJ1_STRSC</name>
<dbReference type="AlphaFoldDB" id="A0A117EEJ1"/>
<keyword evidence="1" id="KW-0812">Transmembrane</keyword>
<comment type="caution">
    <text evidence="2">The sequence shown here is derived from an EMBL/GenBank/DDBJ whole genome shotgun (WGS) entry which is preliminary data.</text>
</comment>
<dbReference type="Proteomes" id="UP000067448">
    <property type="component" value="Unassembled WGS sequence"/>
</dbReference>
<protein>
    <submittedName>
        <fullName evidence="2">Uncharacterized protein</fullName>
    </submittedName>
</protein>
<proteinExistence type="predicted"/>
<feature type="transmembrane region" description="Helical" evidence="1">
    <location>
        <begin position="6"/>
        <end position="28"/>
    </location>
</feature>
<evidence type="ECO:0000256" key="1">
    <source>
        <dbReference type="SAM" id="Phobius"/>
    </source>
</evidence>
<organism evidence="2 3">
    <name type="scientific">Streptomyces scabiei</name>
    <dbReference type="NCBI Taxonomy" id="1930"/>
    <lineage>
        <taxon>Bacteria</taxon>
        <taxon>Bacillati</taxon>
        <taxon>Actinomycetota</taxon>
        <taxon>Actinomycetes</taxon>
        <taxon>Kitasatosporales</taxon>
        <taxon>Streptomycetaceae</taxon>
        <taxon>Streptomyces</taxon>
    </lineage>
</organism>
<keyword evidence="1" id="KW-1133">Transmembrane helix</keyword>
<reference evidence="3" key="1">
    <citation type="submission" date="2015-11" db="EMBL/GenBank/DDBJ databases">
        <authorList>
            <consortium name="Cross-ministerial Strategic Innovation Promotion Program (SIP) consortium"/>
            <person name="Tomihama T."/>
            <person name="Ikenaga M."/>
            <person name="Sakai M."/>
            <person name="Okubo T."/>
            <person name="Ikeda S."/>
        </authorList>
    </citation>
    <scope>NUCLEOTIDE SEQUENCE [LARGE SCALE GENOMIC DNA]</scope>
    <source>
        <strain evidence="3">S58</strain>
    </source>
</reference>
<dbReference type="EMBL" id="BCMM01000021">
    <property type="protein sequence ID" value="GAQ64100.1"/>
    <property type="molecule type" value="Genomic_DNA"/>
</dbReference>
<evidence type="ECO:0000313" key="3">
    <source>
        <dbReference type="Proteomes" id="UP000067448"/>
    </source>
</evidence>
<dbReference type="OrthoDB" id="4348559at2"/>
<dbReference type="RefSeq" id="WP_059081641.1">
    <property type="nucleotide sequence ID" value="NZ_BCMM01000021.1"/>
</dbReference>
<gene>
    <name evidence="2" type="ORF">SsS58_04490</name>
</gene>
<evidence type="ECO:0000313" key="2">
    <source>
        <dbReference type="EMBL" id="GAQ64100.1"/>
    </source>
</evidence>
<reference evidence="3" key="3">
    <citation type="submission" date="2016-02" db="EMBL/GenBank/DDBJ databases">
        <title>Draft genome of pathogenic Streptomyces sp. in Japan.</title>
        <authorList>
            <person name="Tomihama T."/>
            <person name="Ikenaga M."/>
            <person name="Sakai M."/>
            <person name="Okubo T."/>
            <person name="Ikeda S."/>
        </authorList>
    </citation>
    <scope>NUCLEOTIDE SEQUENCE [LARGE SCALE GENOMIC DNA]</scope>
    <source>
        <strain evidence="3">S58</strain>
    </source>
</reference>
<sequence>MNDASLQIAAVLSGAALAAAFIKALTILRRHRYQAPASEPYAGFQSGAHTGTGELLRLACQGDCPGTTTHEADGDGTAACFWCGAIRPVPVPDEA</sequence>